<proteinExistence type="predicted"/>
<accession>A0A2P2N4Y0</accession>
<organism evidence="1">
    <name type="scientific">Rhizophora mucronata</name>
    <name type="common">Asiatic mangrove</name>
    <dbReference type="NCBI Taxonomy" id="61149"/>
    <lineage>
        <taxon>Eukaryota</taxon>
        <taxon>Viridiplantae</taxon>
        <taxon>Streptophyta</taxon>
        <taxon>Embryophyta</taxon>
        <taxon>Tracheophyta</taxon>
        <taxon>Spermatophyta</taxon>
        <taxon>Magnoliopsida</taxon>
        <taxon>eudicotyledons</taxon>
        <taxon>Gunneridae</taxon>
        <taxon>Pentapetalae</taxon>
        <taxon>rosids</taxon>
        <taxon>fabids</taxon>
        <taxon>Malpighiales</taxon>
        <taxon>Rhizophoraceae</taxon>
        <taxon>Rhizophora</taxon>
    </lineage>
</organism>
<dbReference type="AlphaFoldDB" id="A0A2P2N4Y0"/>
<evidence type="ECO:0000313" key="1">
    <source>
        <dbReference type="EMBL" id="MBX37562.1"/>
    </source>
</evidence>
<dbReference type="EMBL" id="GGEC01057078">
    <property type="protein sequence ID" value="MBX37562.1"/>
    <property type="molecule type" value="Transcribed_RNA"/>
</dbReference>
<name>A0A2P2N4Y0_RHIMU</name>
<reference evidence="1" key="1">
    <citation type="submission" date="2018-02" db="EMBL/GenBank/DDBJ databases">
        <title>Rhizophora mucronata_Transcriptome.</title>
        <authorList>
            <person name="Meera S.P."/>
            <person name="Sreeshan A."/>
            <person name="Augustine A."/>
        </authorList>
    </citation>
    <scope>NUCLEOTIDE SEQUENCE</scope>
    <source>
        <tissue evidence="1">Leaf</tissue>
    </source>
</reference>
<protein>
    <submittedName>
        <fullName evidence="1">Uncharacterized protein</fullName>
    </submittedName>
</protein>
<sequence length="51" mass="5885">MTTNNSFRNCTCKIDVTNQQSLALVELKIFSERTNLYLNLSIIHVVQLPIF</sequence>